<evidence type="ECO:0000313" key="1">
    <source>
        <dbReference type="EMBL" id="KAG7518679.1"/>
    </source>
</evidence>
<accession>A0AAV6SMB5</accession>
<reference evidence="1 2" key="1">
    <citation type="journal article" date="2021" name="Sci. Rep.">
        <title>Chromosome anchoring in Senegalese sole (Solea senegalensis) reveals sex-associated markers and genome rearrangements in flatfish.</title>
        <authorList>
            <person name="Guerrero-Cozar I."/>
            <person name="Gomez-Garrido J."/>
            <person name="Berbel C."/>
            <person name="Martinez-Blanch J.F."/>
            <person name="Alioto T."/>
            <person name="Claros M.G."/>
            <person name="Gagnaire P.A."/>
            <person name="Manchado M."/>
        </authorList>
    </citation>
    <scope>NUCLEOTIDE SEQUENCE [LARGE SCALE GENOMIC DNA]</scope>
    <source>
        <strain evidence="1">Sse05_10M</strain>
    </source>
</reference>
<dbReference type="AlphaFoldDB" id="A0AAV6SMB5"/>
<sequence>MCTSLCYSGLHLVSSGAQNSTSKAALYLIHWALGLLSISQTPESSPASRRNPVQGYGNTCRKQINERERKTSDIFVDYVLTVAQIIQI</sequence>
<comment type="caution">
    <text evidence="1">The sequence shown here is derived from an EMBL/GenBank/DDBJ whole genome shotgun (WGS) entry which is preliminary data.</text>
</comment>
<dbReference type="EMBL" id="JAGKHQ010000004">
    <property type="protein sequence ID" value="KAG7518679.1"/>
    <property type="molecule type" value="Genomic_DNA"/>
</dbReference>
<keyword evidence="2" id="KW-1185">Reference proteome</keyword>
<name>A0AAV6SMB5_SOLSE</name>
<dbReference type="Proteomes" id="UP000693946">
    <property type="component" value="Linkage Group LG12"/>
</dbReference>
<evidence type="ECO:0000313" key="2">
    <source>
        <dbReference type="Proteomes" id="UP000693946"/>
    </source>
</evidence>
<gene>
    <name evidence="1" type="ORF">JOB18_040965</name>
</gene>
<organism evidence="1 2">
    <name type="scientific">Solea senegalensis</name>
    <name type="common">Senegalese sole</name>
    <dbReference type="NCBI Taxonomy" id="28829"/>
    <lineage>
        <taxon>Eukaryota</taxon>
        <taxon>Metazoa</taxon>
        <taxon>Chordata</taxon>
        <taxon>Craniata</taxon>
        <taxon>Vertebrata</taxon>
        <taxon>Euteleostomi</taxon>
        <taxon>Actinopterygii</taxon>
        <taxon>Neopterygii</taxon>
        <taxon>Teleostei</taxon>
        <taxon>Neoteleostei</taxon>
        <taxon>Acanthomorphata</taxon>
        <taxon>Carangaria</taxon>
        <taxon>Pleuronectiformes</taxon>
        <taxon>Pleuronectoidei</taxon>
        <taxon>Soleidae</taxon>
        <taxon>Solea</taxon>
    </lineage>
</organism>
<proteinExistence type="predicted"/>
<protein>
    <submittedName>
        <fullName evidence="1">Uncharacterized protein</fullName>
    </submittedName>
</protein>